<accession>A2XWZ4</accession>
<keyword evidence="3" id="KW-1185">Reference proteome</keyword>
<dbReference type="Proteomes" id="UP000007015">
    <property type="component" value="Chromosome 4"/>
</dbReference>
<feature type="domain" description="KIB1-4 beta-propeller" evidence="1">
    <location>
        <begin position="40"/>
        <end position="307"/>
    </location>
</feature>
<protein>
    <recommendedName>
        <fullName evidence="1">KIB1-4 beta-propeller domain-containing protein</fullName>
    </recommendedName>
</protein>
<dbReference type="Pfam" id="PF03478">
    <property type="entry name" value="Beta-prop_KIB1-4"/>
    <property type="match status" value="1"/>
</dbReference>
<dbReference type="OrthoDB" id="692759at2759"/>
<evidence type="ECO:0000259" key="1">
    <source>
        <dbReference type="Pfam" id="PF03478"/>
    </source>
</evidence>
<dbReference type="HOGENOM" id="CLU_032864_3_0_1"/>
<proteinExistence type="predicted"/>
<reference evidence="2 3" key="1">
    <citation type="journal article" date="2005" name="PLoS Biol.">
        <title>The genomes of Oryza sativa: a history of duplications.</title>
        <authorList>
            <person name="Yu J."/>
            <person name="Wang J."/>
            <person name="Lin W."/>
            <person name="Li S."/>
            <person name="Li H."/>
            <person name="Zhou J."/>
            <person name="Ni P."/>
            <person name="Dong W."/>
            <person name="Hu S."/>
            <person name="Zeng C."/>
            <person name="Zhang J."/>
            <person name="Zhang Y."/>
            <person name="Li R."/>
            <person name="Xu Z."/>
            <person name="Li S."/>
            <person name="Li X."/>
            <person name="Zheng H."/>
            <person name="Cong L."/>
            <person name="Lin L."/>
            <person name="Yin J."/>
            <person name="Geng J."/>
            <person name="Li G."/>
            <person name="Shi J."/>
            <person name="Liu J."/>
            <person name="Lv H."/>
            <person name="Li J."/>
            <person name="Wang J."/>
            <person name="Deng Y."/>
            <person name="Ran L."/>
            <person name="Shi X."/>
            <person name="Wang X."/>
            <person name="Wu Q."/>
            <person name="Li C."/>
            <person name="Ren X."/>
            <person name="Wang J."/>
            <person name="Wang X."/>
            <person name="Li D."/>
            <person name="Liu D."/>
            <person name="Zhang X."/>
            <person name="Ji Z."/>
            <person name="Zhao W."/>
            <person name="Sun Y."/>
            <person name="Zhang Z."/>
            <person name="Bao J."/>
            <person name="Han Y."/>
            <person name="Dong L."/>
            <person name="Ji J."/>
            <person name="Chen P."/>
            <person name="Wu S."/>
            <person name="Liu J."/>
            <person name="Xiao Y."/>
            <person name="Bu D."/>
            <person name="Tan J."/>
            <person name="Yang L."/>
            <person name="Ye C."/>
            <person name="Zhang J."/>
            <person name="Xu J."/>
            <person name="Zhou Y."/>
            <person name="Yu Y."/>
            <person name="Zhang B."/>
            <person name="Zhuang S."/>
            <person name="Wei H."/>
            <person name="Liu B."/>
            <person name="Lei M."/>
            <person name="Yu H."/>
            <person name="Li Y."/>
            <person name="Xu H."/>
            <person name="Wei S."/>
            <person name="He X."/>
            <person name="Fang L."/>
            <person name="Zhang Z."/>
            <person name="Zhang Y."/>
            <person name="Huang X."/>
            <person name="Su Z."/>
            <person name="Tong W."/>
            <person name="Li J."/>
            <person name="Tong Z."/>
            <person name="Li S."/>
            <person name="Ye J."/>
            <person name="Wang L."/>
            <person name="Fang L."/>
            <person name="Lei T."/>
            <person name="Chen C."/>
            <person name="Chen H."/>
            <person name="Xu Z."/>
            <person name="Li H."/>
            <person name="Huang H."/>
            <person name="Zhang F."/>
            <person name="Xu H."/>
            <person name="Li N."/>
            <person name="Zhao C."/>
            <person name="Li S."/>
            <person name="Dong L."/>
            <person name="Huang Y."/>
            <person name="Li L."/>
            <person name="Xi Y."/>
            <person name="Qi Q."/>
            <person name="Li W."/>
            <person name="Zhang B."/>
            <person name="Hu W."/>
            <person name="Zhang Y."/>
            <person name="Tian X."/>
            <person name="Jiao Y."/>
            <person name="Liang X."/>
            <person name="Jin J."/>
            <person name="Gao L."/>
            <person name="Zheng W."/>
            <person name="Hao B."/>
            <person name="Liu S."/>
            <person name="Wang W."/>
            <person name="Yuan L."/>
            <person name="Cao M."/>
            <person name="McDermott J."/>
            <person name="Samudrala R."/>
            <person name="Wang J."/>
            <person name="Wong G.K."/>
            <person name="Yang H."/>
        </authorList>
    </citation>
    <scope>NUCLEOTIDE SEQUENCE [LARGE SCALE GENOMIC DNA]</scope>
    <source>
        <strain evidence="3">cv. 93-11</strain>
    </source>
</reference>
<dbReference type="InterPro" id="IPR005174">
    <property type="entry name" value="KIB1-4_b-propeller"/>
</dbReference>
<dbReference type="STRING" id="39946.A2XWZ4"/>
<organism evidence="2 3">
    <name type="scientific">Oryza sativa subsp. indica</name>
    <name type="common">Rice</name>
    <dbReference type="NCBI Taxonomy" id="39946"/>
    <lineage>
        <taxon>Eukaryota</taxon>
        <taxon>Viridiplantae</taxon>
        <taxon>Streptophyta</taxon>
        <taxon>Embryophyta</taxon>
        <taxon>Tracheophyta</taxon>
        <taxon>Spermatophyta</taxon>
        <taxon>Magnoliopsida</taxon>
        <taxon>Liliopsida</taxon>
        <taxon>Poales</taxon>
        <taxon>Poaceae</taxon>
        <taxon>BOP clade</taxon>
        <taxon>Oryzoideae</taxon>
        <taxon>Oryzeae</taxon>
        <taxon>Oryzinae</taxon>
        <taxon>Oryza</taxon>
        <taxon>Oryza sativa</taxon>
    </lineage>
</organism>
<sequence>MKIIGTGSSEKGPLLDRSHVPLLLFDYDEPDRSTYVKLLYSVPAGELQVRRFAELGEHFYWTTPQGWMLLVHPSTRDTFLWNPLTRARVALPPERDNLEELQPDARCVLSHAPAHPGCVVLIADLEETVLWHCHPGAGGRWLRHEYDDHAVSPDVSISYSMSMLTTVGGKFYSVDHLQKRFLVVALEFSPVDGAAPQFTAVATNDAEHTPAGHSTTVFRAVESDGELFLVAMYYVKPRDRVASKISVLKLDLLKRAKVEVMSTLGERSFFLAASSKFGASVRAKQVGLKENCIYYLKPDDKGLYVYDLGRGTTTMYNPGLDLEDDVTPELLVTPW</sequence>
<dbReference type="OMA" id="TNDAEHT"/>
<dbReference type="PANTHER" id="PTHR33127">
    <property type="entry name" value="TRANSMEMBRANE PROTEIN"/>
    <property type="match status" value="1"/>
</dbReference>
<dbReference type="PANTHER" id="PTHR33127:SF5">
    <property type="entry name" value="TRANSMEMBRANE PROTEIN"/>
    <property type="match status" value="1"/>
</dbReference>
<evidence type="ECO:0000313" key="2">
    <source>
        <dbReference type="EMBL" id="EAY95354.1"/>
    </source>
</evidence>
<dbReference type="Gramene" id="BGIOSGA017020-TA">
    <property type="protein sequence ID" value="BGIOSGA017020-PA"/>
    <property type="gene ID" value="BGIOSGA017020"/>
</dbReference>
<gene>
    <name evidence="2" type="ORF">OsI_17185</name>
</gene>
<name>A2XWZ4_ORYSI</name>
<dbReference type="AlphaFoldDB" id="A2XWZ4"/>
<evidence type="ECO:0000313" key="3">
    <source>
        <dbReference type="Proteomes" id="UP000007015"/>
    </source>
</evidence>
<dbReference type="EMBL" id="CM000129">
    <property type="protein sequence ID" value="EAY95354.1"/>
    <property type="molecule type" value="Genomic_DNA"/>
</dbReference>